<protein>
    <submittedName>
        <fullName evidence="1">1374_t:CDS:1</fullName>
    </submittedName>
</protein>
<dbReference type="AlphaFoldDB" id="A0A9N8VPP6"/>
<organism evidence="1 2">
    <name type="scientific">Funneliformis caledonium</name>
    <dbReference type="NCBI Taxonomy" id="1117310"/>
    <lineage>
        <taxon>Eukaryota</taxon>
        <taxon>Fungi</taxon>
        <taxon>Fungi incertae sedis</taxon>
        <taxon>Mucoromycota</taxon>
        <taxon>Glomeromycotina</taxon>
        <taxon>Glomeromycetes</taxon>
        <taxon>Glomerales</taxon>
        <taxon>Glomeraceae</taxon>
        <taxon>Funneliformis</taxon>
    </lineage>
</organism>
<dbReference type="EMBL" id="CAJVPQ010000200">
    <property type="protein sequence ID" value="CAG8456431.1"/>
    <property type="molecule type" value="Genomic_DNA"/>
</dbReference>
<accession>A0A9N8VPP6</accession>
<proteinExistence type="predicted"/>
<reference evidence="1" key="1">
    <citation type="submission" date="2021-06" db="EMBL/GenBank/DDBJ databases">
        <authorList>
            <person name="Kallberg Y."/>
            <person name="Tangrot J."/>
            <person name="Rosling A."/>
        </authorList>
    </citation>
    <scope>NUCLEOTIDE SEQUENCE</scope>
    <source>
        <strain evidence="1">UK204</strain>
    </source>
</reference>
<evidence type="ECO:0000313" key="2">
    <source>
        <dbReference type="Proteomes" id="UP000789570"/>
    </source>
</evidence>
<dbReference type="Proteomes" id="UP000789570">
    <property type="component" value="Unassembled WGS sequence"/>
</dbReference>
<keyword evidence="2" id="KW-1185">Reference proteome</keyword>
<sequence>MALHPGHEMILIPRNHSMASRGFNLCYDGSLKSSDFRHSHSQSPSSNPPLH</sequence>
<gene>
    <name evidence="1" type="ORF">FCALED_LOCUS1522</name>
</gene>
<comment type="caution">
    <text evidence="1">The sequence shown here is derived from an EMBL/GenBank/DDBJ whole genome shotgun (WGS) entry which is preliminary data.</text>
</comment>
<evidence type="ECO:0000313" key="1">
    <source>
        <dbReference type="EMBL" id="CAG8456431.1"/>
    </source>
</evidence>
<name>A0A9N8VPP6_9GLOM</name>